<evidence type="ECO:0000313" key="9">
    <source>
        <dbReference type="Proteomes" id="UP000294887"/>
    </source>
</evidence>
<dbReference type="InterPro" id="IPR037185">
    <property type="entry name" value="EmrE-like"/>
</dbReference>
<feature type="transmembrane region" description="Helical" evidence="6">
    <location>
        <begin position="33"/>
        <end position="51"/>
    </location>
</feature>
<keyword evidence="9" id="KW-1185">Reference proteome</keyword>
<feature type="transmembrane region" description="Helical" evidence="6">
    <location>
        <begin position="264"/>
        <end position="283"/>
    </location>
</feature>
<evidence type="ECO:0000256" key="5">
    <source>
        <dbReference type="ARBA" id="ARBA00023136"/>
    </source>
</evidence>
<dbReference type="Pfam" id="PF00892">
    <property type="entry name" value="EamA"/>
    <property type="match status" value="2"/>
</dbReference>
<dbReference type="PANTHER" id="PTHR32322">
    <property type="entry name" value="INNER MEMBRANE TRANSPORTER"/>
    <property type="match status" value="1"/>
</dbReference>
<feature type="transmembrane region" description="Helical" evidence="6">
    <location>
        <begin position="63"/>
        <end position="87"/>
    </location>
</feature>
<evidence type="ECO:0000256" key="3">
    <source>
        <dbReference type="ARBA" id="ARBA00022692"/>
    </source>
</evidence>
<evidence type="ECO:0000313" key="8">
    <source>
        <dbReference type="EMBL" id="TCJ82751.1"/>
    </source>
</evidence>
<dbReference type="GO" id="GO:0016020">
    <property type="term" value="C:membrane"/>
    <property type="evidence" value="ECO:0007669"/>
    <property type="project" value="UniProtKB-SubCell"/>
</dbReference>
<feature type="transmembrane region" description="Helical" evidence="6">
    <location>
        <begin position="178"/>
        <end position="197"/>
    </location>
</feature>
<comment type="subcellular location">
    <subcellularLocation>
        <location evidence="1">Membrane</location>
        <topology evidence="1">Multi-pass membrane protein</topology>
    </subcellularLocation>
</comment>
<feature type="transmembrane region" description="Helical" evidence="6">
    <location>
        <begin position="241"/>
        <end position="258"/>
    </location>
</feature>
<feature type="domain" description="EamA" evidence="7">
    <location>
        <begin position="148"/>
        <end position="278"/>
    </location>
</feature>
<evidence type="ECO:0000256" key="6">
    <source>
        <dbReference type="SAM" id="Phobius"/>
    </source>
</evidence>
<keyword evidence="5 6" id="KW-0472">Membrane</keyword>
<feature type="domain" description="EamA" evidence="7">
    <location>
        <begin position="7"/>
        <end position="134"/>
    </location>
</feature>
<proteinExistence type="inferred from homology"/>
<feature type="transmembrane region" description="Helical" evidence="6">
    <location>
        <begin position="144"/>
        <end position="166"/>
    </location>
</feature>
<accession>A0A4R1EXP1</accession>
<comment type="similarity">
    <text evidence="2">Belongs to the EamA transporter family.</text>
</comment>
<evidence type="ECO:0000256" key="2">
    <source>
        <dbReference type="ARBA" id="ARBA00007362"/>
    </source>
</evidence>
<evidence type="ECO:0000256" key="4">
    <source>
        <dbReference type="ARBA" id="ARBA00022989"/>
    </source>
</evidence>
<dbReference type="InterPro" id="IPR050638">
    <property type="entry name" value="AA-Vitamin_Transporters"/>
</dbReference>
<dbReference type="EMBL" id="SMFQ01000005">
    <property type="protein sequence ID" value="TCJ82751.1"/>
    <property type="molecule type" value="Genomic_DNA"/>
</dbReference>
<dbReference type="OrthoDB" id="9809509at2"/>
<dbReference type="PANTHER" id="PTHR32322:SF2">
    <property type="entry name" value="EAMA DOMAIN-CONTAINING PROTEIN"/>
    <property type="match status" value="1"/>
</dbReference>
<feature type="transmembrane region" description="Helical" evidence="6">
    <location>
        <begin position="209"/>
        <end position="229"/>
    </location>
</feature>
<protein>
    <submittedName>
        <fullName evidence="8">Drug/metabolite transporter (DMT)-like permease</fullName>
    </submittedName>
</protein>
<evidence type="ECO:0000259" key="7">
    <source>
        <dbReference type="Pfam" id="PF00892"/>
    </source>
</evidence>
<keyword evidence="4 6" id="KW-1133">Transmembrane helix</keyword>
<dbReference type="AlphaFoldDB" id="A0A4R1EXP1"/>
<gene>
    <name evidence="8" type="ORF">EV695_3483</name>
</gene>
<comment type="caution">
    <text evidence="8">The sequence shown here is derived from an EMBL/GenBank/DDBJ whole genome shotgun (WGS) entry which is preliminary data.</text>
</comment>
<evidence type="ECO:0000256" key="1">
    <source>
        <dbReference type="ARBA" id="ARBA00004141"/>
    </source>
</evidence>
<name>A0A4R1EXP1_9GAMM</name>
<dbReference type="RefSeq" id="WP_131907257.1">
    <property type="nucleotide sequence ID" value="NZ_BAAAFU010000007.1"/>
</dbReference>
<feature type="transmembrane region" description="Helical" evidence="6">
    <location>
        <begin position="120"/>
        <end position="138"/>
    </location>
</feature>
<sequence length="289" mass="31803">MTRFIPIIFVLLWSTGFIGAKFGLPYAEPFTMLMWRMIIVVPLFFLVVLIMKRPSISGKDAAIQGLVGLLIHGFYLGGVFAAISVGMPTGLTSLYVSLNPILIAIFSGIFLHTIITKREWLSLFLGFLGVAIVIYGASKWEGVISAKGIGLLTVALVSICAGTLIQKKYAQNVGLIRGSMYQYASSLLLYLILSFTIETGEVEWNLTFIATLAWLVIVLSFAAVLLLMYMIQNGEATKVASYFYLVPPITVLQGWLFFDEQLSWLTFVGGGLVVFALMMGRPLKAKTNK</sequence>
<keyword evidence="3 6" id="KW-0812">Transmembrane</keyword>
<feature type="transmembrane region" description="Helical" evidence="6">
    <location>
        <begin position="93"/>
        <end position="113"/>
    </location>
</feature>
<organism evidence="8 9">
    <name type="scientific">Cocleimonas flava</name>
    <dbReference type="NCBI Taxonomy" id="634765"/>
    <lineage>
        <taxon>Bacteria</taxon>
        <taxon>Pseudomonadati</taxon>
        <taxon>Pseudomonadota</taxon>
        <taxon>Gammaproteobacteria</taxon>
        <taxon>Thiotrichales</taxon>
        <taxon>Thiotrichaceae</taxon>
        <taxon>Cocleimonas</taxon>
    </lineage>
</organism>
<dbReference type="SUPFAM" id="SSF103481">
    <property type="entry name" value="Multidrug resistance efflux transporter EmrE"/>
    <property type="match status" value="2"/>
</dbReference>
<dbReference type="InterPro" id="IPR000620">
    <property type="entry name" value="EamA_dom"/>
</dbReference>
<dbReference type="Proteomes" id="UP000294887">
    <property type="component" value="Unassembled WGS sequence"/>
</dbReference>
<reference evidence="8 9" key="1">
    <citation type="submission" date="2019-03" db="EMBL/GenBank/DDBJ databases">
        <title>Genomic Encyclopedia of Type Strains, Phase IV (KMG-IV): sequencing the most valuable type-strain genomes for metagenomic binning, comparative biology and taxonomic classification.</title>
        <authorList>
            <person name="Goeker M."/>
        </authorList>
    </citation>
    <scope>NUCLEOTIDE SEQUENCE [LARGE SCALE GENOMIC DNA]</scope>
    <source>
        <strain evidence="8 9">DSM 24830</strain>
    </source>
</reference>